<dbReference type="Pfam" id="PF03795">
    <property type="entry name" value="YCII"/>
    <property type="match status" value="1"/>
</dbReference>
<reference evidence="3 4" key="1">
    <citation type="journal article" date="2019" name="Int. J. Syst. Evol. Microbiol.">
        <title>The Global Catalogue of Microorganisms (GCM) 10K type strain sequencing project: providing services to taxonomists for standard genome sequencing and annotation.</title>
        <authorList>
            <consortium name="The Broad Institute Genomics Platform"/>
            <consortium name="The Broad Institute Genome Sequencing Center for Infectious Disease"/>
            <person name="Wu L."/>
            <person name="Ma J."/>
        </authorList>
    </citation>
    <scope>NUCLEOTIDE SEQUENCE [LARGE SCALE GENOMIC DNA]</scope>
    <source>
        <strain evidence="3 4">JCM 15933</strain>
    </source>
</reference>
<organism evidence="3 4">
    <name type="scientific">Dactylosporangium maewongense</name>
    <dbReference type="NCBI Taxonomy" id="634393"/>
    <lineage>
        <taxon>Bacteria</taxon>
        <taxon>Bacillati</taxon>
        <taxon>Actinomycetota</taxon>
        <taxon>Actinomycetes</taxon>
        <taxon>Micromonosporales</taxon>
        <taxon>Micromonosporaceae</taxon>
        <taxon>Dactylosporangium</taxon>
    </lineage>
</organism>
<accession>A0ABN1ZTZ8</accession>
<sequence>MRQYLLSVIEPSEGEPPSPAEMAAIDADVTAFDREVREAGVWVFSGGLLPPSTATVLRPGFVSDGPFAEGKEHLGGFCVIAVEDRAAALAWADMLMRASRLPIEVRPFR</sequence>
<dbReference type="PANTHER" id="PTHR35174">
    <property type="entry name" value="BLL7171 PROTEIN-RELATED"/>
    <property type="match status" value="1"/>
</dbReference>
<dbReference type="PANTHER" id="PTHR35174:SF3">
    <property type="entry name" value="BLL7171 PROTEIN"/>
    <property type="match status" value="1"/>
</dbReference>
<evidence type="ECO:0000313" key="3">
    <source>
        <dbReference type="EMBL" id="GAA1504578.1"/>
    </source>
</evidence>
<feature type="domain" description="YCII-related" evidence="2">
    <location>
        <begin position="20"/>
        <end position="93"/>
    </location>
</feature>
<protein>
    <submittedName>
        <fullName evidence="3">YciI family protein</fullName>
    </submittedName>
</protein>
<name>A0ABN1ZTZ8_9ACTN</name>
<evidence type="ECO:0000313" key="4">
    <source>
        <dbReference type="Proteomes" id="UP001501470"/>
    </source>
</evidence>
<dbReference type="Gene3D" id="3.30.70.1060">
    <property type="entry name" value="Dimeric alpha+beta barrel"/>
    <property type="match status" value="1"/>
</dbReference>
<evidence type="ECO:0000259" key="2">
    <source>
        <dbReference type="Pfam" id="PF03795"/>
    </source>
</evidence>
<comment type="caution">
    <text evidence="3">The sequence shown here is derived from an EMBL/GenBank/DDBJ whole genome shotgun (WGS) entry which is preliminary data.</text>
</comment>
<dbReference type="EMBL" id="BAAAQD010000002">
    <property type="protein sequence ID" value="GAA1504578.1"/>
    <property type="molecule type" value="Genomic_DNA"/>
</dbReference>
<dbReference type="RefSeq" id="WP_344501257.1">
    <property type="nucleotide sequence ID" value="NZ_BAAAQD010000002.1"/>
</dbReference>
<dbReference type="SUPFAM" id="SSF54909">
    <property type="entry name" value="Dimeric alpha+beta barrel"/>
    <property type="match status" value="1"/>
</dbReference>
<dbReference type="InterPro" id="IPR011008">
    <property type="entry name" value="Dimeric_a/b-barrel"/>
</dbReference>
<keyword evidence="4" id="KW-1185">Reference proteome</keyword>
<dbReference type="Proteomes" id="UP001501470">
    <property type="component" value="Unassembled WGS sequence"/>
</dbReference>
<comment type="similarity">
    <text evidence="1">Belongs to the YciI family.</text>
</comment>
<gene>
    <name evidence="3" type="ORF">GCM10009827_017360</name>
</gene>
<dbReference type="InterPro" id="IPR005545">
    <property type="entry name" value="YCII"/>
</dbReference>
<proteinExistence type="inferred from homology"/>
<evidence type="ECO:0000256" key="1">
    <source>
        <dbReference type="ARBA" id="ARBA00007689"/>
    </source>
</evidence>